<comment type="pathway">
    <text evidence="3">Protein modification.</text>
</comment>
<proteinExistence type="predicted"/>
<protein>
    <submittedName>
        <fullName evidence="4">Uncharacterized protein</fullName>
    </submittedName>
</protein>
<evidence type="ECO:0000256" key="1">
    <source>
        <dbReference type="ARBA" id="ARBA00022574"/>
    </source>
</evidence>
<keyword evidence="2" id="KW-0677">Repeat</keyword>
<dbReference type="InterPro" id="IPR052415">
    <property type="entry name" value="Diphthine_MTase"/>
</dbReference>
<sequence length="178" mass="19877">MKMEVKTLISWDTEFSADSVEWCPVDKFQHVLVCGTYQLVEGEGQLRTSRQGRLHLLAFVEEQVIERLESLDMPAVLDCKWAPEVVRGRVLLAVANAVGEVCLFRLTQNTESKIPRERLVKETKMVLPKREDSQELLALSLDWSAAGGDVKIAVSDSQGCISVLRLDDSGQLSSTSDR</sequence>
<evidence type="ECO:0000313" key="4">
    <source>
        <dbReference type="EMBL" id="JAS59395.1"/>
    </source>
</evidence>
<evidence type="ECO:0000256" key="2">
    <source>
        <dbReference type="ARBA" id="ARBA00022737"/>
    </source>
</evidence>
<dbReference type="GO" id="GO:0017183">
    <property type="term" value="P:protein histidyl modification to diphthamide"/>
    <property type="evidence" value="ECO:0007669"/>
    <property type="project" value="TreeGrafter"/>
</dbReference>
<gene>
    <name evidence="4" type="ORF">g.9843</name>
</gene>
<evidence type="ECO:0000256" key="3">
    <source>
        <dbReference type="ARBA" id="ARBA00043952"/>
    </source>
</evidence>
<dbReference type="Gene3D" id="2.130.10.10">
    <property type="entry name" value="YVTN repeat-like/Quinoprotein amine dehydrogenase"/>
    <property type="match status" value="1"/>
</dbReference>
<dbReference type="PANTHER" id="PTHR46042:SF1">
    <property type="entry name" value="DIPHTHINE METHYLTRANSFERASE"/>
    <property type="match status" value="1"/>
</dbReference>
<dbReference type="GO" id="GO:0005737">
    <property type="term" value="C:cytoplasm"/>
    <property type="evidence" value="ECO:0007669"/>
    <property type="project" value="TreeGrafter"/>
</dbReference>
<dbReference type="AlphaFoldDB" id="A0A1B6GAE2"/>
<organism evidence="4">
    <name type="scientific">Cuerna arida</name>
    <dbReference type="NCBI Taxonomy" id="1464854"/>
    <lineage>
        <taxon>Eukaryota</taxon>
        <taxon>Metazoa</taxon>
        <taxon>Ecdysozoa</taxon>
        <taxon>Arthropoda</taxon>
        <taxon>Hexapoda</taxon>
        <taxon>Insecta</taxon>
        <taxon>Pterygota</taxon>
        <taxon>Neoptera</taxon>
        <taxon>Paraneoptera</taxon>
        <taxon>Hemiptera</taxon>
        <taxon>Auchenorrhyncha</taxon>
        <taxon>Membracoidea</taxon>
        <taxon>Cicadellidae</taxon>
        <taxon>Cicadellinae</taxon>
        <taxon>Proconiini</taxon>
        <taxon>Cuerna</taxon>
    </lineage>
</organism>
<dbReference type="PANTHER" id="PTHR46042">
    <property type="entry name" value="DIPHTHINE METHYLTRANSFERASE"/>
    <property type="match status" value="1"/>
</dbReference>
<accession>A0A1B6GAE2</accession>
<keyword evidence="1" id="KW-0853">WD repeat</keyword>
<reference evidence="4" key="1">
    <citation type="submission" date="2015-11" db="EMBL/GenBank/DDBJ databases">
        <title>De novo transcriptome assembly of four potential Pierce s Disease insect vectors from Arizona vineyards.</title>
        <authorList>
            <person name="Tassone E.E."/>
        </authorList>
    </citation>
    <scope>NUCLEOTIDE SEQUENCE</scope>
</reference>
<dbReference type="GO" id="GO:0061685">
    <property type="term" value="F:diphthine methylesterase activity"/>
    <property type="evidence" value="ECO:0007669"/>
    <property type="project" value="TreeGrafter"/>
</dbReference>
<dbReference type="EMBL" id="GECZ01010374">
    <property type="protein sequence ID" value="JAS59395.1"/>
    <property type="molecule type" value="Transcribed_RNA"/>
</dbReference>
<name>A0A1B6GAE2_9HEMI</name>
<dbReference type="InterPro" id="IPR015943">
    <property type="entry name" value="WD40/YVTN_repeat-like_dom_sf"/>
</dbReference>